<dbReference type="GO" id="GO:0005829">
    <property type="term" value="C:cytosol"/>
    <property type="evidence" value="ECO:0007669"/>
    <property type="project" value="TreeGrafter"/>
</dbReference>
<dbReference type="InterPro" id="IPR001608">
    <property type="entry name" value="Ala_racemase_N"/>
</dbReference>
<comment type="catalytic activity">
    <reaction evidence="1 5">
        <text>L-alanine = D-alanine</text>
        <dbReference type="Rhea" id="RHEA:20249"/>
        <dbReference type="ChEBI" id="CHEBI:57416"/>
        <dbReference type="ChEBI" id="CHEBI:57972"/>
        <dbReference type="EC" id="5.1.1.1"/>
    </reaction>
</comment>
<sequence length="408" mass="43482">MRESGSSVIEAIAEHWNGRPVLAVIDLDALAANVRTLRTLIGPDVRLQAVVKANAYGHGAVPVARAVLAAGADSLAVATVDEAVQLRTGGVTGELMVLGPIGRQERARAIGHGLTVVVSDADFVRGLVADAQMQGRKEEDPVPVHLKIDTGMRRFGAPPDRAVGIARVITESKLLRLDGVMTHFAAADDPEPSSARQQMAVFDACIEALMAAGLPVPLQHVANSAATLRFPEFHRGQVRAGISLYGLRPDPGMVLPDPMRPILSVFGRLARVIDLEPGDTVSYGRTYVATRRERAGLVPIGYGDGYPRGLSSQAWMTVGDERTQVIGRVCMDQTVVRLPNDSEQNPGDVVRIVGDGQGQAPTLDELAAMLGTISYELATGLAPRLPRLYVSRGEVLAVNDLHGFRDLA</sequence>
<comment type="function">
    <text evidence="5">Catalyzes the interconversion of L-alanine and D-alanine. May also act on other amino acids.</text>
</comment>
<dbReference type="UniPathway" id="UPA00042">
    <property type="reaction ID" value="UER00497"/>
</dbReference>
<dbReference type="EC" id="5.1.1.1" evidence="5"/>
<comment type="pathway">
    <text evidence="5">Amino-acid biosynthesis; D-alanine biosynthesis; D-alanine from L-alanine: step 1/1.</text>
</comment>
<evidence type="ECO:0000256" key="6">
    <source>
        <dbReference type="PIRSR" id="PIRSR600821-50"/>
    </source>
</evidence>
<dbReference type="PROSITE" id="PS00395">
    <property type="entry name" value="ALANINE_RACEMASE"/>
    <property type="match status" value="1"/>
</dbReference>
<dbReference type="GO" id="GO:0008784">
    <property type="term" value="F:alanine racemase activity"/>
    <property type="evidence" value="ECO:0007669"/>
    <property type="project" value="UniProtKB-UniRule"/>
</dbReference>
<proteinExistence type="inferred from homology"/>
<dbReference type="InterPro" id="IPR029066">
    <property type="entry name" value="PLP-binding_barrel"/>
</dbReference>
<dbReference type="InterPro" id="IPR009006">
    <property type="entry name" value="Ala_racemase/Decarboxylase_C"/>
</dbReference>
<dbReference type="InterPro" id="IPR011079">
    <property type="entry name" value="Ala_racemase_C"/>
</dbReference>
<dbReference type="PANTHER" id="PTHR30511">
    <property type="entry name" value="ALANINE RACEMASE"/>
    <property type="match status" value="1"/>
</dbReference>
<evidence type="ECO:0000256" key="7">
    <source>
        <dbReference type="PIRSR" id="PIRSR600821-52"/>
    </source>
</evidence>
<dbReference type="InterPro" id="IPR020622">
    <property type="entry name" value="Ala_racemase_pyridoxalP-BS"/>
</dbReference>
<dbReference type="Pfam" id="PF00842">
    <property type="entry name" value="Ala_racemase_C"/>
    <property type="match status" value="1"/>
</dbReference>
<name>A0A6J4UDQ6_9BACT</name>
<evidence type="ECO:0000259" key="8">
    <source>
        <dbReference type="SMART" id="SM01005"/>
    </source>
</evidence>
<dbReference type="Gene3D" id="3.20.20.10">
    <property type="entry name" value="Alanine racemase"/>
    <property type="match status" value="1"/>
</dbReference>
<keyword evidence="3 5" id="KW-0663">Pyridoxal phosphate</keyword>
<evidence type="ECO:0000256" key="4">
    <source>
        <dbReference type="ARBA" id="ARBA00023235"/>
    </source>
</evidence>
<feature type="binding site" evidence="5 7">
    <location>
        <position position="331"/>
    </location>
    <ligand>
        <name>substrate</name>
    </ligand>
</feature>
<reference evidence="9" key="1">
    <citation type="submission" date="2020-02" db="EMBL/GenBank/DDBJ databases">
        <authorList>
            <person name="Meier V. D."/>
        </authorList>
    </citation>
    <scope>NUCLEOTIDE SEQUENCE</scope>
    <source>
        <strain evidence="9">AVDCRST_MAG43</strain>
    </source>
</reference>
<feature type="binding site" evidence="5 7">
    <location>
        <position position="154"/>
    </location>
    <ligand>
        <name>substrate</name>
    </ligand>
</feature>
<feature type="active site" description="Proton acceptor; specific for D-alanine" evidence="5">
    <location>
        <position position="52"/>
    </location>
</feature>
<dbReference type="Gene3D" id="2.40.37.10">
    <property type="entry name" value="Lyase, Ornithine Decarboxylase, Chain A, domain 1"/>
    <property type="match status" value="1"/>
</dbReference>
<dbReference type="Pfam" id="PF01168">
    <property type="entry name" value="Ala_racemase_N"/>
    <property type="match status" value="1"/>
</dbReference>
<dbReference type="PRINTS" id="PR00992">
    <property type="entry name" value="ALARACEMASE"/>
</dbReference>
<accession>A0A6J4UDQ6</accession>
<dbReference type="PANTHER" id="PTHR30511:SF0">
    <property type="entry name" value="ALANINE RACEMASE, CATABOLIC-RELATED"/>
    <property type="match status" value="1"/>
</dbReference>
<dbReference type="GO" id="GO:0030632">
    <property type="term" value="P:D-alanine biosynthetic process"/>
    <property type="evidence" value="ECO:0007669"/>
    <property type="project" value="UniProtKB-UniRule"/>
</dbReference>
<dbReference type="EMBL" id="CADCWI010000029">
    <property type="protein sequence ID" value="CAA9545614.1"/>
    <property type="molecule type" value="Genomic_DNA"/>
</dbReference>
<comment type="similarity">
    <text evidence="5">Belongs to the alanine racemase family.</text>
</comment>
<protein>
    <recommendedName>
        <fullName evidence="5">Alanine racemase</fullName>
        <ecNumber evidence="5">5.1.1.1</ecNumber>
    </recommendedName>
</protein>
<evidence type="ECO:0000256" key="3">
    <source>
        <dbReference type="ARBA" id="ARBA00022898"/>
    </source>
</evidence>
<dbReference type="SMART" id="SM01005">
    <property type="entry name" value="Ala_racemase_C"/>
    <property type="match status" value="1"/>
</dbReference>
<evidence type="ECO:0000256" key="1">
    <source>
        <dbReference type="ARBA" id="ARBA00000316"/>
    </source>
</evidence>
<organism evidence="9">
    <name type="scientific">uncultured Thermomicrobiales bacterium</name>
    <dbReference type="NCBI Taxonomy" id="1645740"/>
    <lineage>
        <taxon>Bacteria</taxon>
        <taxon>Pseudomonadati</taxon>
        <taxon>Thermomicrobiota</taxon>
        <taxon>Thermomicrobia</taxon>
        <taxon>Thermomicrobiales</taxon>
        <taxon>environmental samples</taxon>
    </lineage>
</organism>
<gene>
    <name evidence="9" type="ORF">AVDCRST_MAG43-561</name>
</gene>
<evidence type="ECO:0000256" key="2">
    <source>
        <dbReference type="ARBA" id="ARBA00001933"/>
    </source>
</evidence>
<feature type="domain" description="Alanine racemase C-terminal" evidence="8">
    <location>
        <begin position="262"/>
        <end position="390"/>
    </location>
</feature>
<dbReference type="SUPFAM" id="SSF50621">
    <property type="entry name" value="Alanine racemase C-terminal domain-like"/>
    <property type="match status" value="1"/>
</dbReference>
<dbReference type="HAMAP" id="MF_01201">
    <property type="entry name" value="Ala_racemase"/>
    <property type="match status" value="1"/>
</dbReference>
<feature type="modified residue" description="N6-(pyridoxal phosphate)lysine" evidence="5 6">
    <location>
        <position position="52"/>
    </location>
</feature>
<dbReference type="FunFam" id="3.20.20.10:FF:000002">
    <property type="entry name" value="Alanine racemase"/>
    <property type="match status" value="1"/>
</dbReference>
<keyword evidence="4 5" id="KW-0413">Isomerase</keyword>
<evidence type="ECO:0000256" key="5">
    <source>
        <dbReference type="HAMAP-Rule" id="MF_01201"/>
    </source>
</evidence>
<dbReference type="AlphaFoldDB" id="A0A6J4UDQ6"/>
<dbReference type="GO" id="GO:0030170">
    <property type="term" value="F:pyridoxal phosphate binding"/>
    <property type="evidence" value="ECO:0007669"/>
    <property type="project" value="UniProtKB-UniRule"/>
</dbReference>
<dbReference type="SUPFAM" id="SSF51419">
    <property type="entry name" value="PLP-binding barrel"/>
    <property type="match status" value="1"/>
</dbReference>
<comment type="cofactor">
    <cofactor evidence="2 5 6">
        <name>pyridoxal 5'-phosphate</name>
        <dbReference type="ChEBI" id="CHEBI:597326"/>
    </cofactor>
</comment>
<dbReference type="CDD" id="cd00430">
    <property type="entry name" value="PLPDE_III_AR"/>
    <property type="match status" value="1"/>
</dbReference>
<dbReference type="InterPro" id="IPR000821">
    <property type="entry name" value="Ala_racemase"/>
</dbReference>
<dbReference type="NCBIfam" id="TIGR00492">
    <property type="entry name" value="alr"/>
    <property type="match status" value="1"/>
</dbReference>
<evidence type="ECO:0000313" key="9">
    <source>
        <dbReference type="EMBL" id="CAA9545614.1"/>
    </source>
</evidence>
<feature type="active site" description="Proton acceptor; specific for L-alanine" evidence="5">
    <location>
        <position position="283"/>
    </location>
</feature>